<dbReference type="Proteomes" id="UP000637061">
    <property type="component" value="Unassembled WGS sequence"/>
</dbReference>
<comment type="caution">
    <text evidence="1">The sequence shown here is derived from an EMBL/GenBank/DDBJ whole genome shotgun (WGS) entry which is preliminary data.</text>
</comment>
<dbReference type="EMBL" id="JAEHTE010000002">
    <property type="protein sequence ID" value="MBI6883100.1"/>
    <property type="molecule type" value="Genomic_DNA"/>
</dbReference>
<dbReference type="RefSeq" id="WP_198746714.1">
    <property type="nucleotide sequence ID" value="NZ_JAEHTE010000002.1"/>
</dbReference>
<evidence type="ECO:0000313" key="1">
    <source>
        <dbReference type="EMBL" id="MBI6883100.1"/>
    </source>
</evidence>
<dbReference type="AlphaFoldDB" id="A0A8I1EC66"/>
<sequence length="117" mass="12900">MATKTNGAELKAFYADGEFWPNSDDSPLGIFHEETALQVNGQIIDDAEITDLNDTDSVTILSGVVYDENDRSFEMSFEAYFKKWRKKVNTTYLIVSVPNDKTDAIKAAIKAAGGKVA</sequence>
<evidence type="ECO:0008006" key="3">
    <source>
        <dbReference type="Google" id="ProtNLM"/>
    </source>
</evidence>
<evidence type="ECO:0000313" key="2">
    <source>
        <dbReference type="Proteomes" id="UP000637061"/>
    </source>
</evidence>
<proteinExistence type="predicted"/>
<accession>A0A8I1EC66</accession>
<gene>
    <name evidence="1" type="ORF">JEU22_04160</name>
</gene>
<protein>
    <recommendedName>
        <fullName evidence="3">Phage tail protein</fullName>
    </recommendedName>
</protein>
<name>A0A8I1EC66_PSEPU</name>
<organism evidence="1 2">
    <name type="scientific">Pseudomonas putida</name>
    <name type="common">Arthrobacter siderocapsulatus</name>
    <dbReference type="NCBI Taxonomy" id="303"/>
    <lineage>
        <taxon>Bacteria</taxon>
        <taxon>Pseudomonadati</taxon>
        <taxon>Pseudomonadota</taxon>
        <taxon>Gammaproteobacteria</taxon>
        <taxon>Pseudomonadales</taxon>
        <taxon>Pseudomonadaceae</taxon>
        <taxon>Pseudomonas</taxon>
    </lineage>
</organism>
<reference evidence="1" key="1">
    <citation type="submission" date="2020-12" db="EMBL/GenBank/DDBJ databases">
        <title>Enhanced detection system for hospital associated transmission using whole genome sequencing surveillance.</title>
        <authorList>
            <person name="Harrison L.H."/>
            <person name="Van Tyne D."/>
            <person name="Marsh J.W."/>
            <person name="Griffith M.P."/>
            <person name="Snyder D.J."/>
            <person name="Cooper V.S."/>
            <person name="Mustapha M."/>
        </authorList>
    </citation>
    <scope>NUCLEOTIDE SEQUENCE</scope>
    <source>
        <strain evidence="1">PSB00042</strain>
    </source>
</reference>